<accession>A0A5C2S1H0</accession>
<dbReference type="AlphaFoldDB" id="A0A5C2S1H0"/>
<gene>
    <name evidence="1" type="ORF">L227DRAFT_234334</name>
</gene>
<name>A0A5C2S1H0_9APHY</name>
<dbReference type="Proteomes" id="UP000313359">
    <property type="component" value="Unassembled WGS sequence"/>
</dbReference>
<keyword evidence="2" id="KW-1185">Reference proteome</keyword>
<organism evidence="1 2">
    <name type="scientific">Lentinus tigrinus ALCF2SS1-6</name>
    <dbReference type="NCBI Taxonomy" id="1328759"/>
    <lineage>
        <taxon>Eukaryota</taxon>
        <taxon>Fungi</taxon>
        <taxon>Dikarya</taxon>
        <taxon>Basidiomycota</taxon>
        <taxon>Agaricomycotina</taxon>
        <taxon>Agaricomycetes</taxon>
        <taxon>Polyporales</taxon>
        <taxon>Polyporaceae</taxon>
        <taxon>Lentinus</taxon>
    </lineage>
</organism>
<sequence>MKLTGDAVEREPIKYKAFERVVAMELDEGCTYETMGRSSLRRVSSGRPDAYVRRTVSQLHTAYHMTYQKYCAFPSYSRAHRATCSRFGVLESWWVFLLRDNSSKKAIHALVEPEDAQAMKEFLGVKPQDVKCQRALNVNV</sequence>
<evidence type="ECO:0000313" key="1">
    <source>
        <dbReference type="EMBL" id="RPD57228.1"/>
    </source>
</evidence>
<reference evidence="1" key="1">
    <citation type="journal article" date="2018" name="Genome Biol. Evol.">
        <title>Genomics and development of Lentinus tigrinus, a white-rot wood-decaying mushroom with dimorphic fruiting bodies.</title>
        <authorList>
            <person name="Wu B."/>
            <person name="Xu Z."/>
            <person name="Knudson A."/>
            <person name="Carlson A."/>
            <person name="Chen N."/>
            <person name="Kovaka S."/>
            <person name="LaButti K."/>
            <person name="Lipzen A."/>
            <person name="Pennachio C."/>
            <person name="Riley R."/>
            <person name="Schakwitz W."/>
            <person name="Umezawa K."/>
            <person name="Ohm R.A."/>
            <person name="Grigoriev I.V."/>
            <person name="Nagy L.G."/>
            <person name="Gibbons J."/>
            <person name="Hibbett D."/>
        </authorList>
    </citation>
    <scope>NUCLEOTIDE SEQUENCE [LARGE SCALE GENOMIC DNA]</scope>
    <source>
        <strain evidence="1">ALCF2SS1-6</strain>
    </source>
</reference>
<dbReference type="EMBL" id="ML122282">
    <property type="protein sequence ID" value="RPD57228.1"/>
    <property type="molecule type" value="Genomic_DNA"/>
</dbReference>
<proteinExistence type="predicted"/>
<evidence type="ECO:0000313" key="2">
    <source>
        <dbReference type="Proteomes" id="UP000313359"/>
    </source>
</evidence>
<protein>
    <submittedName>
        <fullName evidence="1">Uncharacterized protein</fullName>
    </submittedName>
</protein>